<evidence type="ECO:0000313" key="4">
    <source>
        <dbReference type="EMBL" id="EIY58701.1"/>
    </source>
</evidence>
<dbReference type="Pfam" id="PF12804">
    <property type="entry name" value="NTP_transf_3"/>
    <property type="match status" value="1"/>
</dbReference>
<dbReference type="PANTHER" id="PTHR43584:SF8">
    <property type="entry name" value="N-ACETYLMURAMATE ALPHA-1-PHOSPHATE URIDYLYLTRANSFERASE"/>
    <property type="match status" value="1"/>
</dbReference>
<keyword evidence="5" id="KW-1185">Reference proteome</keyword>
<dbReference type="EMBL" id="AGXV01000042">
    <property type="protein sequence ID" value="EIY58701.1"/>
    <property type="molecule type" value="Genomic_DNA"/>
</dbReference>
<dbReference type="AlphaFoldDB" id="I9SR11"/>
<organism evidence="4 5">
    <name type="scientific">Bacteroides salyersiae CL02T12C01</name>
    <dbReference type="NCBI Taxonomy" id="997887"/>
    <lineage>
        <taxon>Bacteria</taxon>
        <taxon>Pseudomonadati</taxon>
        <taxon>Bacteroidota</taxon>
        <taxon>Bacteroidia</taxon>
        <taxon>Bacteroidales</taxon>
        <taxon>Bacteroidaceae</taxon>
        <taxon>Bacteroides</taxon>
    </lineage>
</organism>
<keyword evidence="1" id="KW-0808">Transferase</keyword>
<keyword evidence="2" id="KW-0548">Nucleotidyltransferase</keyword>
<evidence type="ECO:0000256" key="1">
    <source>
        <dbReference type="ARBA" id="ARBA00022679"/>
    </source>
</evidence>
<proteinExistence type="predicted"/>
<feature type="domain" description="MobA-like NTP transferase" evidence="3">
    <location>
        <begin position="18"/>
        <end position="157"/>
    </location>
</feature>
<dbReference type="GO" id="GO:0016779">
    <property type="term" value="F:nucleotidyltransferase activity"/>
    <property type="evidence" value="ECO:0007669"/>
    <property type="project" value="UniProtKB-KW"/>
</dbReference>
<dbReference type="Proteomes" id="UP000005150">
    <property type="component" value="Unassembled WGS sequence"/>
</dbReference>
<dbReference type="Gene3D" id="3.90.550.10">
    <property type="entry name" value="Spore Coat Polysaccharide Biosynthesis Protein SpsA, Chain A"/>
    <property type="match status" value="1"/>
</dbReference>
<sequence>MKKHRVISIDTDRMKYALIAAGQGSRLVSDGIQVPKPLVKVGGEPLLGRLLHIFLNNNADSVCIIINEEMTEVRDFLEQQHLPVPLHVVVKSTPDSFHSFYELMPYLKGEGKFCLTTVDPIFREPEFSDYIRAFRESDKEDALMAVTDFIDDERPLYVKTHPDNLKIVGYASESYPDCRYISGGIYCMNQKALSLLPAAMEKGVSRMRGFQQYLVDAGLQVQAYPFSKVIDIDHATDVEKAERFLEEQTIK</sequence>
<evidence type="ECO:0000256" key="2">
    <source>
        <dbReference type="ARBA" id="ARBA00022695"/>
    </source>
</evidence>
<evidence type="ECO:0000313" key="5">
    <source>
        <dbReference type="Proteomes" id="UP000005150"/>
    </source>
</evidence>
<accession>I9SR11</accession>
<gene>
    <name evidence="4" type="ORF">HMPREF1071_03666</name>
</gene>
<reference evidence="4 5" key="1">
    <citation type="submission" date="2012-02" db="EMBL/GenBank/DDBJ databases">
        <title>The Genome Sequence of Bacteroides salyersiae CL02T12C01.</title>
        <authorList>
            <consortium name="The Broad Institute Genome Sequencing Platform"/>
            <person name="Earl A."/>
            <person name="Ward D."/>
            <person name="Feldgarden M."/>
            <person name="Gevers D."/>
            <person name="Zitomersky N.L."/>
            <person name="Coyne M.J."/>
            <person name="Comstock L.E."/>
            <person name="Young S.K."/>
            <person name="Zeng Q."/>
            <person name="Gargeya S."/>
            <person name="Fitzgerald M."/>
            <person name="Haas B."/>
            <person name="Abouelleil A."/>
            <person name="Alvarado L."/>
            <person name="Arachchi H.M."/>
            <person name="Berlin A."/>
            <person name="Chapman S.B."/>
            <person name="Gearin G."/>
            <person name="Goldberg J."/>
            <person name="Griggs A."/>
            <person name="Gujja S."/>
            <person name="Hansen M."/>
            <person name="Heiman D."/>
            <person name="Howarth C."/>
            <person name="Larimer J."/>
            <person name="Lui A."/>
            <person name="MacDonald P.J.P."/>
            <person name="McCowen C."/>
            <person name="Montmayeur A."/>
            <person name="Murphy C."/>
            <person name="Neiman D."/>
            <person name="Pearson M."/>
            <person name="Priest M."/>
            <person name="Roberts A."/>
            <person name="Saif S."/>
            <person name="Shea T."/>
            <person name="Sisk P."/>
            <person name="Stolte C."/>
            <person name="Sykes S."/>
            <person name="Wortman J."/>
            <person name="Nusbaum C."/>
            <person name="Birren B."/>
        </authorList>
    </citation>
    <scope>NUCLEOTIDE SEQUENCE [LARGE SCALE GENOMIC DNA]</scope>
    <source>
        <strain evidence="4 5">CL02T12C01</strain>
    </source>
</reference>
<dbReference type="InterPro" id="IPR029044">
    <property type="entry name" value="Nucleotide-diphossugar_trans"/>
</dbReference>
<dbReference type="SUPFAM" id="SSF53448">
    <property type="entry name" value="Nucleotide-diphospho-sugar transferases"/>
    <property type="match status" value="1"/>
</dbReference>
<name>I9SR11_9BACE</name>
<evidence type="ECO:0000259" key="3">
    <source>
        <dbReference type="Pfam" id="PF12804"/>
    </source>
</evidence>
<dbReference type="PATRIC" id="fig|997887.3.peg.3807"/>
<comment type="caution">
    <text evidence="4">The sequence shown here is derived from an EMBL/GenBank/DDBJ whole genome shotgun (WGS) entry which is preliminary data.</text>
</comment>
<dbReference type="InterPro" id="IPR025877">
    <property type="entry name" value="MobA-like_NTP_Trfase"/>
</dbReference>
<dbReference type="PANTHER" id="PTHR43584">
    <property type="entry name" value="NUCLEOTIDYL TRANSFERASE"/>
    <property type="match status" value="1"/>
</dbReference>
<protein>
    <recommendedName>
        <fullName evidence="3">MobA-like NTP transferase domain-containing protein</fullName>
    </recommendedName>
</protein>
<dbReference type="HOGENOM" id="CLU_1128277_0_0_10"/>
<dbReference type="InterPro" id="IPR050065">
    <property type="entry name" value="GlmU-like"/>
</dbReference>